<dbReference type="Proteomes" id="UP000626786">
    <property type="component" value="Unassembled WGS sequence"/>
</dbReference>
<reference evidence="1 2" key="1">
    <citation type="submission" date="2020-08" db="EMBL/GenBank/DDBJ databases">
        <title>A Genomic Blueprint of the Chicken Gut Microbiome.</title>
        <authorList>
            <person name="Gilroy R."/>
            <person name="Ravi A."/>
            <person name="Getino M."/>
            <person name="Pursley I."/>
            <person name="Horton D.L."/>
            <person name="Alikhan N.-F."/>
            <person name="Baker D."/>
            <person name="Gharbi K."/>
            <person name="Hall N."/>
            <person name="Watson M."/>
            <person name="Adriaenssens E.M."/>
            <person name="Foster-Nyarko E."/>
            <person name="Jarju S."/>
            <person name="Secka A."/>
            <person name="Antonio M."/>
            <person name="Oren A."/>
            <person name="Chaudhuri R."/>
            <person name="La Ragione R.M."/>
            <person name="Hildebrand F."/>
            <person name="Pallen M.J."/>
        </authorList>
    </citation>
    <scope>NUCLEOTIDE SEQUENCE [LARGE SCALE GENOMIC DNA]</scope>
    <source>
        <strain evidence="1 2">Sa2YVA2</strain>
    </source>
</reference>
<gene>
    <name evidence="1" type="ORF">H9649_04625</name>
</gene>
<sequence>MDVTEERITKIIISTMQSANMDIKLKVEQSGVNMMYDFIKDEVLVDVDRVQAACMELPDPMALGTYVSILTIHELGHAMDREALQSSLQRAIELYEAKKLVVADNRTTDLTYVTMLLEEHESDIAFEKTAWANAEILNRFFGIAEWDSFEKVKVHSLSTYQASFEKDLKLYNELLGETELLIL</sequence>
<dbReference type="RefSeq" id="WP_191693546.1">
    <property type="nucleotide sequence ID" value="NZ_JACSQN010000003.1"/>
</dbReference>
<evidence type="ECO:0000313" key="2">
    <source>
        <dbReference type="Proteomes" id="UP000626786"/>
    </source>
</evidence>
<proteinExistence type="predicted"/>
<name>A0ABR8U743_9BACL</name>
<protein>
    <submittedName>
        <fullName evidence="1">Integrase</fullName>
    </submittedName>
</protein>
<evidence type="ECO:0000313" key="1">
    <source>
        <dbReference type="EMBL" id="MBD7983857.1"/>
    </source>
</evidence>
<accession>A0ABR8U743</accession>
<organism evidence="1 2">
    <name type="scientific">Sporosarcina quadrami</name>
    <dbReference type="NCBI Taxonomy" id="2762234"/>
    <lineage>
        <taxon>Bacteria</taxon>
        <taxon>Bacillati</taxon>
        <taxon>Bacillota</taxon>
        <taxon>Bacilli</taxon>
        <taxon>Bacillales</taxon>
        <taxon>Caryophanaceae</taxon>
        <taxon>Sporosarcina</taxon>
    </lineage>
</organism>
<keyword evidence="2" id="KW-1185">Reference proteome</keyword>
<comment type="caution">
    <text evidence="1">The sequence shown here is derived from an EMBL/GenBank/DDBJ whole genome shotgun (WGS) entry which is preliminary data.</text>
</comment>
<dbReference type="EMBL" id="JACSQN010000003">
    <property type="protein sequence ID" value="MBD7983857.1"/>
    <property type="molecule type" value="Genomic_DNA"/>
</dbReference>